<reference evidence="1 2" key="1">
    <citation type="submission" date="2018-10" db="EMBL/GenBank/DDBJ databases">
        <title>Genome assembly for a Yunnan-Guizhou Plateau 3E fish, Anabarilius grahami (Regan), and its evolutionary and genetic applications.</title>
        <authorList>
            <person name="Jiang W."/>
        </authorList>
    </citation>
    <scope>NUCLEOTIDE SEQUENCE [LARGE SCALE GENOMIC DNA]</scope>
    <source>
        <strain evidence="1">AG-KIZ</strain>
        <tissue evidence="1">Muscle</tissue>
    </source>
</reference>
<evidence type="ECO:0000313" key="2">
    <source>
        <dbReference type="Proteomes" id="UP000281406"/>
    </source>
</evidence>
<organism evidence="1 2">
    <name type="scientific">Anabarilius grahami</name>
    <name type="common">Kanglang fish</name>
    <name type="synonym">Barilius grahami</name>
    <dbReference type="NCBI Taxonomy" id="495550"/>
    <lineage>
        <taxon>Eukaryota</taxon>
        <taxon>Metazoa</taxon>
        <taxon>Chordata</taxon>
        <taxon>Craniata</taxon>
        <taxon>Vertebrata</taxon>
        <taxon>Euteleostomi</taxon>
        <taxon>Actinopterygii</taxon>
        <taxon>Neopterygii</taxon>
        <taxon>Teleostei</taxon>
        <taxon>Ostariophysi</taxon>
        <taxon>Cypriniformes</taxon>
        <taxon>Xenocyprididae</taxon>
        <taxon>Xenocypridinae</taxon>
        <taxon>Xenocypridinae incertae sedis</taxon>
        <taxon>Anabarilius</taxon>
    </lineage>
</organism>
<evidence type="ECO:0000313" key="1">
    <source>
        <dbReference type="EMBL" id="ROL50661.1"/>
    </source>
</evidence>
<dbReference type="EMBL" id="RJVU01019434">
    <property type="protein sequence ID" value="ROL50661.1"/>
    <property type="molecule type" value="Genomic_DNA"/>
</dbReference>
<dbReference type="Proteomes" id="UP000281406">
    <property type="component" value="Unassembled WGS sequence"/>
</dbReference>
<keyword evidence="2" id="KW-1185">Reference proteome</keyword>
<comment type="caution">
    <text evidence="1">The sequence shown here is derived from an EMBL/GenBank/DDBJ whole genome shotgun (WGS) entry which is preliminary data.</text>
</comment>
<sequence length="75" mass="8146">MQVLSGAVRSAPLSASSRLSSRFRFNSRLNTSRTFGTPVRSSTTPVQSERPICDLTRNRANGRAHQAANALGRSE</sequence>
<protein>
    <submittedName>
        <fullName evidence="1">Uncharacterized protein</fullName>
    </submittedName>
</protein>
<gene>
    <name evidence="1" type="ORF">DPX16_14905</name>
</gene>
<proteinExistence type="predicted"/>
<accession>A0A3N0YX51</accession>
<name>A0A3N0YX51_ANAGA</name>
<dbReference type="AlphaFoldDB" id="A0A3N0YX51"/>